<evidence type="ECO:0000313" key="5">
    <source>
        <dbReference type="Proteomes" id="UP000471501"/>
    </source>
</evidence>
<dbReference type="EMBL" id="WSTB01000005">
    <property type="protein sequence ID" value="MWB94997.1"/>
    <property type="molecule type" value="Genomic_DNA"/>
</dbReference>
<dbReference type="SUPFAM" id="SSF53474">
    <property type="entry name" value="alpha/beta-Hydrolases"/>
    <property type="match status" value="1"/>
</dbReference>
<dbReference type="Pfam" id="PF00326">
    <property type="entry name" value="Peptidase_S9"/>
    <property type="match status" value="1"/>
</dbReference>
<feature type="domain" description="Peptidase S9 prolyl oligopeptidase catalytic" evidence="3">
    <location>
        <begin position="695"/>
        <end position="875"/>
    </location>
</feature>
<protein>
    <submittedName>
        <fullName evidence="4">Prolyl oligopeptidase family serine peptidase</fullName>
    </submittedName>
</protein>
<sequence length="887" mass="102068">MIPQNILPVGIKKQESLYMNLNFFLVLFVILPLVACPLWGQVVQKKQLTEFDYQKWGELIVENISQNGQWISYRMIYDNDIDTLFVRNTANLKTYNFPKGIFPRFAGNGHLICKDKNNLRTLNLTSGDQEAYPMDTQVEYSSARDQIITLLKKDKILQILNLSTNEVKTIHEVVHFSLSPNEKEVIISIKENSYYSVGILGLDNTSEINWIIKQGSGEFYNLTWEENGKAVAFYTASDSNDDSMSLCLYNLQLKKLYKLDAGEQSNFPLDKNFDKDGTYPLSISPDLEKVFFGLAPKNRPAQKKASDTVEVWNTADKWIYPREQRSGRFYEKANLAVWYPASGNIVQISSADFPSVMLNGNKTMAIVSNPKQYEPQFEIEAPRDYYIVNLVTGEKDILVRKQSEIHSDLLPSPSGRFIAYYRDNNWWIYDAKIKSHKNITQKIKVAFFGRVFILGGDSAYGNPGWTPGDKEILLYDQYDIWAVRYDGTSFRRLTKGRENKNKFRLSTLGDYDLLVQNYDGWKGVTIDLNDKLILRAEGDDGKTGYYSLEKDSGMKQILYGDSYFDNMHYIKKHHLYIYQQQKFNLPPRLVVKENNSVEKIIFQSNSHYNKFQWGTSELISYSNSKGKELQGILYYPANYSPKKKYPMIVYVYEKQSHGLHKYINPTLFSGSGFNASVLTTNDYFILCPDIEHETGKVGEDTVDCTVSATHHIINKNLVDPLKVGLMGHSFGGYEVNFIITQTDLFAAAVSGASIADLYSFYLTVGWDLNISDMSRFQSQQWRMGKTPFEDPDLYLKNSPIVNTAAIKTPILLWAGKADWHVNWQQSVEFYMALRRLGKSATMLLYPNEKHVLMKEKNQINLSLRISQWFDYYLKNDQSVTWPEEAVN</sequence>
<comment type="caution">
    <text evidence="4">The sequence shown here is derived from an EMBL/GenBank/DDBJ whole genome shotgun (WGS) entry which is preliminary data.</text>
</comment>
<evidence type="ECO:0000256" key="1">
    <source>
        <dbReference type="ARBA" id="ARBA00022801"/>
    </source>
</evidence>
<dbReference type="Gene3D" id="2.120.10.30">
    <property type="entry name" value="TolB, C-terminal domain"/>
    <property type="match status" value="1"/>
</dbReference>
<dbReference type="Gene3D" id="3.40.50.1820">
    <property type="entry name" value="alpha/beta hydrolase"/>
    <property type="match status" value="1"/>
</dbReference>
<dbReference type="RefSeq" id="WP_160374926.1">
    <property type="nucleotide sequence ID" value="NZ_WSTB01000005.1"/>
</dbReference>
<dbReference type="PANTHER" id="PTHR42776:SF27">
    <property type="entry name" value="DIPEPTIDYL PEPTIDASE FAMILY MEMBER 6"/>
    <property type="match status" value="1"/>
</dbReference>
<organism evidence="4 5">
    <name type="scientific">Flavobacterium hydrocarbonoxydans</name>
    <dbReference type="NCBI Taxonomy" id="2683249"/>
    <lineage>
        <taxon>Bacteria</taxon>
        <taxon>Pseudomonadati</taxon>
        <taxon>Bacteroidota</taxon>
        <taxon>Flavobacteriia</taxon>
        <taxon>Flavobacteriales</taxon>
        <taxon>Flavobacteriaceae</taxon>
        <taxon>Flavobacterium</taxon>
    </lineage>
</organism>
<gene>
    <name evidence="4" type="ORF">GON26_11525</name>
</gene>
<feature type="transmembrane region" description="Helical" evidence="2">
    <location>
        <begin position="21"/>
        <end position="40"/>
    </location>
</feature>
<name>A0A6I4NV87_9FLAO</name>
<dbReference type="AlphaFoldDB" id="A0A6I4NV87"/>
<keyword evidence="2" id="KW-0812">Transmembrane</keyword>
<dbReference type="GO" id="GO:0004252">
    <property type="term" value="F:serine-type endopeptidase activity"/>
    <property type="evidence" value="ECO:0007669"/>
    <property type="project" value="TreeGrafter"/>
</dbReference>
<dbReference type="InterPro" id="IPR001375">
    <property type="entry name" value="Peptidase_S9_cat"/>
</dbReference>
<evidence type="ECO:0000256" key="2">
    <source>
        <dbReference type="SAM" id="Phobius"/>
    </source>
</evidence>
<evidence type="ECO:0000259" key="3">
    <source>
        <dbReference type="Pfam" id="PF00326"/>
    </source>
</evidence>
<keyword evidence="5" id="KW-1185">Reference proteome</keyword>
<dbReference type="GO" id="GO:0006508">
    <property type="term" value="P:proteolysis"/>
    <property type="evidence" value="ECO:0007669"/>
    <property type="project" value="InterPro"/>
</dbReference>
<accession>A0A6I4NV87</accession>
<evidence type="ECO:0000313" key="4">
    <source>
        <dbReference type="EMBL" id="MWB94997.1"/>
    </source>
</evidence>
<dbReference type="PANTHER" id="PTHR42776">
    <property type="entry name" value="SERINE PEPTIDASE S9 FAMILY MEMBER"/>
    <property type="match status" value="1"/>
</dbReference>
<reference evidence="4 5" key="1">
    <citation type="submission" date="2019-12" db="EMBL/GenBank/DDBJ databases">
        <authorList>
            <person name="Kim Y.S."/>
        </authorList>
    </citation>
    <scope>NUCLEOTIDE SEQUENCE [LARGE SCALE GENOMIC DNA]</scope>
    <source>
        <strain evidence="4 5">GA093</strain>
    </source>
</reference>
<dbReference type="InterPro" id="IPR011042">
    <property type="entry name" value="6-blade_b-propeller_TolB-like"/>
</dbReference>
<keyword evidence="2" id="KW-1133">Transmembrane helix</keyword>
<keyword evidence="1" id="KW-0378">Hydrolase</keyword>
<dbReference type="SUPFAM" id="SSF82171">
    <property type="entry name" value="DPP6 N-terminal domain-like"/>
    <property type="match status" value="1"/>
</dbReference>
<dbReference type="InterPro" id="IPR029058">
    <property type="entry name" value="AB_hydrolase_fold"/>
</dbReference>
<dbReference type="Proteomes" id="UP000471501">
    <property type="component" value="Unassembled WGS sequence"/>
</dbReference>
<keyword evidence="2" id="KW-0472">Membrane</keyword>
<proteinExistence type="predicted"/>